<dbReference type="Gene3D" id="3.40.50.1000">
    <property type="entry name" value="HAD superfamily/HAD-like"/>
    <property type="match status" value="1"/>
</dbReference>
<dbReference type="SUPFAM" id="SSF53697">
    <property type="entry name" value="SIS domain"/>
    <property type="match status" value="1"/>
</dbReference>
<reference evidence="1 2" key="1">
    <citation type="submission" date="2021-08" db="EMBL/GenBank/DDBJ databases">
        <title>Comparative Genomics Analysis of the Genus Qipengyuania Reveals Extensive Genetic Diversity and Metabolic Versatility, Including the Description of Fifteen Novel Species.</title>
        <authorList>
            <person name="Liu Y."/>
        </authorList>
    </citation>
    <scope>NUCLEOTIDE SEQUENCE [LARGE SCALE GENOMIC DNA]</scope>
    <source>
        <strain evidence="1 2">GH25</strain>
    </source>
</reference>
<dbReference type="Gene3D" id="3.90.1070.10">
    <property type="match status" value="1"/>
</dbReference>
<dbReference type="SUPFAM" id="SSF56784">
    <property type="entry name" value="HAD-like"/>
    <property type="match status" value="1"/>
</dbReference>
<sequence length="645" mass="69188">MAKPYAAEMARLAETFAWADDVDIGALRRAVRTAGGMPLRAVGSGGSLTAAHALAQLHQYVTRQLGVVATPLDVTEPSAAPLANWLLSAGGSNVDILGAARRLANQEPRQLAILCGRSESPLSDLARRHPFVDLLLFPPPAGKDGFLATNSLLGFIAVLVRAYLLELGTAEEWEAVRVNIAPLLDAGSAQIENWALTTEHLWRRGTTIVLHDADSRIGAIDLESKFTEAAVGNLQIADYRNFAHGRHHWLAKRGDASAVLALYSPTGADLAERTLALLPPEIPIARLELPASPMATMLASLIAALQITGWAGRARGLDPGRPGVPEFGRKLYHLPLPRTAAPRIANLTPRQAAAIHRKAGASAAQLADAGDLARWQGALEAFRQRLLGPVFRAIALDYDGTLVDTRHRFDAVSPEVKSQLSRLLGAGVKLAIATGRGASVRRDLQAALPKSLWENVLIGYYNGAEIAALGEDNAPDGKDEPCDELAALALALRDQPELAGAAIQSDRKYQVTLEARQGLSESRLWDLAHEVLLTQGMRNVIVTRSSHSIDIVPEHVSKANVLAAIRSRIDDGALLAIGDRGRWPGNDYALLREPFALSVDEISVDPSTCWNLGQPGQRGLQVTLEYLDALEPCEGGVRFKADALL</sequence>
<dbReference type="PANTHER" id="PTHR10000">
    <property type="entry name" value="PHOSPHOSERINE PHOSPHATASE"/>
    <property type="match status" value="1"/>
</dbReference>
<name>A0ABS7JDA0_9SPHN</name>
<evidence type="ECO:0000313" key="1">
    <source>
        <dbReference type="EMBL" id="MBX7487628.1"/>
    </source>
</evidence>
<dbReference type="GO" id="GO:0016787">
    <property type="term" value="F:hydrolase activity"/>
    <property type="evidence" value="ECO:0007669"/>
    <property type="project" value="UniProtKB-KW"/>
</dbReference>
<dbReference type="RefSeq" id="WP_221597113.1">
    <property type="nucleotide sequence ID" value="NZ_JAIGNQ010000001.1"/>
</dbReference>
<dbReference type="Pfam" id="PF08282">
    <property type="entry name" value="Hydrolase_3"/>
    <property type="match status" value="1"/>
</dbReference>
<dbReference type="EMBL" id="JAIGNQ010000001">
    <property type="protein sequence ID" value="MBX7487628.1"/>
    <property type="molecule type" value="Genomic_DNA"/>
</dbReference>
<accession>A0ABS7JDA0</accession>
<keyword evidence="1" id="KW-0378">Hydrolase</keyword>
<dbReference type="InterPro" id="IPR023214">
    <property type="entry name" value="HAD_sf"/>
</dbReference>
<dbReference type="InterPro" id="IPR046348">
    <property type="entry name" value="SIS_dom_sf"/>
</dbReference>
<proteinExistence type="predicted"/>
<dbReference type="Proteomes" id="UP000776651">
    <property type="component" value="Unassembled WGS sequence"/>
</dbReference>
<gene>
    <name evidence="1" type="ORF">K3177_03785</name>
</gene>
<dbReference type="InterPro" id="IPR036412">
    <property type="entry name" value="HAD-like_sf"/>
</dbReference>
<dbReference type="PANTHER" id="PTHR10000:SF8">
    <property type="entry name" value="HAD SUPERFAMILY HYDROLASE-LIKE, TYPE 3"/>
    <property type="match status" value="1"/>
</dbReference>
<comment type="caution">
    <text evidence="1">The sequence shown here is derived from an EMBL/GenBank/DDBJ whole genome shotgun (WGS) entry which is preliminary data.</text>
</comment>
<protein>
    <submittedName>
        <fullName evidence="1">HAD hydrolase family protein</fullName>
    </submittedName>
</protein>
<organism evidence="1 2">
    <name type="scientific">Qipengyuania pacifica</name>
    <dbReference type="NCBI Taxonomy" id="2860199"/>
    <lineage>
        <taxon>Bacteria</taxon>
        <taxon>Pseudomonadati</taxon>
        <taxon>Pseudomonadota</taxon>
        <taxon>Alphaproteobacteria</taxon>
        <taxon>Sphingomonadales</taxon>
        <taxon>Erythrobacteraceae</taxon>
        <taxon>Qipengyuania</taxon>
    </lineage>
</organism>
<keyword evidence="2" id="KW-1185">Reference proteome</keyword>
<evidence type="ECO:0000313" key="2">
    <source>
        <dbReference type="Proteomes" id="UP000776651"/>
    </source>
</evidence>